<comment type="caution">
    <text evidence="4">The sequence shown here is derived from an EMBL/GenBank/DDBJ whole genome shotgun (WGS) entry which is preliminary data.</text>
</comment>
<dbReference type="PANTHER" id="PTHR23024">
    <property type="entry name" value="ARYLACETAMIDE DEACETYLASE"/>
    <property type="match status" value="1"/>
</dbReference>
<organism evidence="4 5">
    <name type="scientific">Turnera subulata</name>
    <dbReference type="NCBI Taxonomy" id="218843"/>
    <lineage>
        <taxon>Eukaryota</taxon>
        <taxon>Viridiplantae</taxon>
        <taxon>Streptophyta</taxon>
        <taxon>Embryophyta</taxon>
        <taxon>Tracheophyta</taxon>
        <taxon>Spermatophyta</taxon>
        <taxon>Magnoliopsida</taxon>
        <taxon>eudicotyledons</taxon>
        <taxon>Gunneridae</taxon>
        <taxon>Pentapetalae</taxon>
        <taxon>rosids</taxon>
        <taxon>fabids</taxon>
        <taxon>Malpighiales</taxon>
        <taxon>Passifloraceae</taxon>
        <taxon>Turnera</taxon>
    </lineage>
</organism>
<evidence type="ECO:0000256" key="1">
    <source>
        <dbReference type="ARBA" id="ARBA00010515"/>
    </source>
</evidence>
<gene>
    <name evidence="4" type="ORF">Tsubulata_003468</name>
</gene>
<dbReference type="AlphaFoldDB" id="A0A9Q0G7V4"/>
<dbReference type="Proteomes" id="UP001141552">
    <property type="component" value="Unassembled WGS sequence"/>
</dbReference>
<proteinExistence type="inferred from homology"/>
<dbReference type="SUPFAM" id="SSF53474">
    <property type="entry name" value="alpha/beta-Hydrolases"/>
    <property type="match status" value="1"/>
</dbReference>
<protein>
    <recommendedName>
        <fullName evidence="3">Alpha/beta hydrolase fold-3 domain-containing protein</fullName>
    </recommendedName>
</protein>
<reference evidence="4" key="2">
    <citation type="journal article" date="2023" name="Plants (Basel)">
        <title>Annotation of the Turnera subulata (Passifloraceae) Draft Genome Reveals the S-Locus Evolved after the Divergence of Turneroideae from Passifloroideae in a Stepwise Manner.</title>
        <authorList>
            <person name="Henning P.M."/>
            <person name="Roalson E.H."/>
            <person name="Mir W."/>
            <person name="McCubbin A.G."/>
            <person name="Shore J.S."/>
        </authorList>
    </citation>
    <scope>NUCLEOTIDE SEQUENCE</scope>
    <source>
        <strain evidence="4">F60SS</strain>
    </source>
</reference>
<evidence type="ECO:0000313" key="4">
    <source>
        <dbReference type="EMBL" id="KAJ4844766.1"/>
    </source>
</evidence>
<reference evidence="4" key="1">
    <citation type="submission" date="2022-02" db="EMBL/GenBank/DDBJ databases">
        <authorList>
            <person name="Henning P.M."/>
            <person name="McCubbin A.G."/>
            <person name="Shore J.S."/>
        </authorList>
    </citation>
    <scope>NUCLEOTIDE SEQUENCE</scope>
    <source>
        <strain evidence="4">F60SS</strain>
        <tissue evidence="4">Leaves</tissue>
    </source>
</reference>
<dbReference type="EMBL" id="JAKUCV010001864">
    <property type="protein sequence ID" value="KAJ4844766.1"/>
    <property type="molecule type" value="Genomic_DNA"/>
</dbReference>
<dbReference type="OrthoDB" id="408631at2759"/>
<sequence>MSENEIAKELLPLLRVYKDGRVDRLMGEDIVPPGDPKGVVLSKDVLYSPEANLSSRLYLPKNTNPGQKLPLLIYIHGGGFCIESAFSPTYHNHLNFLVPEANVIAVSVEYRRAPENILPAAYDDSWAAIKWAASHVNGNGPEEWLNSHADFDKVFVAGDSAGANITHQMGLRLAQEKLVGFHVQGLVLVHPYFWGVDRIGKEPEESVPKTITEGLWNVASPGSGFDDPLFNPVLDPKFAALGSARLLVFVAGNDILRDRGWLCFEELEKRGWKGKVEIMESEGEDHVFHLFNPTSENANRMLQKFVSFFNIQA</sequence>
<dbReference type="PANTHER" id="PTHR23024:SF467">
    <property type="entry name" value="CARBOXYLESTERASE 12-RELATED"/>
    <property type="match status" value="1"/>
</dbReference>
<evidence type="ECO:0000313" key="5">
    <source>
        <dbReference type="Proteomes" id="UP001141552"/>
    </source>
</evidence>
<accession>A0A9Q0G7V4</accession>
<dbReference type="InterPro" id="IPR013094">
    <property type="entry name" value="AB_hydrolase_3"/>
</dbReference>
<dbReference type="InterPro" id="IPR050466">
    <property type="entry name" value="Carboxylest/Gibb_receptor"/>
</dbReference>
<dbReference type="GO" id="GO:0016787">
    <property type="term" value="F:hydrolase activity"/>
    <property type="evidence" value="ECO:0007669"/>
    <property type="project" value="InterPro"/>
</dbReference>
<dbReference type="Gene3D" id="3.40.50.1820">
    <property type="entry name" value="alpha/beta hydrolase"/>
    <property type="match status" value="1"/>
</dbReference>
<evidence type="ECO:0000259" key="3">
    <source>
        <dbReference type="Pfam" id="PF07859"/>
    </source>
</evidence>
<evidence type="ECO:0000256" key="2">
    <source>
        <dbReference type="PROSITE-ProRule" id="PRU10038"/>
    </source>
</evidence>
<feature type="active site" evidence="2">
    <location>
        <position position="160"/>
    </location>
</feature>
<name>A0A9Q0G7V4_9ROSI</name>
<dbReference type="PROSITE" id="PS01174">
    <property type="entry name" value="LIPASE_GDXG_SER"/>
    <property type="match status" value="1"/>
</dbReference>
<dbReference type="InterPro" id="IPR033140">
    <property type="entry name" value="Lipase_GDXG_put_SER_AS"/>
</dbReference>
<dbReference type="InterPro" id="IPR029058">
    <property type="entry name" value="AB_hydrolase_fold"/>
</dbReference>
<feature type="domain" description="Alpha/beta hydrolase fold-3" evidence="3">
    <location>
        <begin position="72"/>
        <end position="289"/>
    </location>
</feature>
<dbReference type="Pfam" id="PF07859">
    <property type="entry name" value="Abhydrolase_3"/>
    <property type="match status" value="1"/>
</dbReference>
<comment type="similarity">
    <text evidence="1">Belongs to the 'GDXG' lipolytic enzyme family.</text>
</comment>
<keyword evidence="5" id="KW-1185">Reference proteome</keyword>